<evidence type="ECO:0008006" key="3">
    <source>
        <dbReference type="Google" id="ProtNLM"/>
    </source>
</evidence>
<dbReference type="STRING" id="1385513.N780_02385"/>
<keyword evidence="2" id="KW-1185">Reference proteome</keyword>
<proteinExistence type="predicted"/>
<dbReference type="EMBL" id="AVBG01000009">
    <property type="protein sequence ID" value="KGP90952.1"/>
    <property type="molecule type" value="Genomic_DNA"/>
</dbReference>
<dbReference type="InterPro" id="IPR014199">
    <property type="entry name" value="Spore_YtxC"/>
</dbReference>
<dbReference type="Proteomes" id="UP000030153">
    <property type="component" value="Unassembled WGS sequence"/>
</dbReference>
<organism evidence="1 2">
    <name type="scientific">Pontibacillus chungwhensis BH030062</name>
    <dbReference type="NCBI Taxonomy" id="1385513"/>
    <lineage>
        <taxon>Bacteria</taxon>
        <taxon>Bacillati</taxon>
        <taxon>Bacillota</taxon>
        <taxon>Bacilli</taxon>
        <taxon>Bacillales</taxon>
        <taxon>Bacillaceae</taxon>
        <taxon>Pontibacillus</taxon>
    </lineage>
</organism>
<dbReference type="Pfam" id="PF08812">
    <property type="entry name" value="YtxC"/>
    <property type="match status" value="1"/>
</dbReference>
<protein>
    <recommendedName>
        <fullName evidence="3">Sporulation protein YtxC</fullName>
    </recommendedName>
</protein>
<comment type="caution">
    <text evidence="1">The sequence shown here is derived from an EMBL/GenBank/DDBJ whole genome shotgun (WGS) entry which is preliminary data.</text>
</comment>
<evidence type="ECO:0000313" key="1">
    <source>
        <dbReference type="EMBL" id="KGP90952.1"/>
    </source>
</evidence>
<sequence length="282" mass="33592">MAEIYFSNKKEALSFCDFLFAQKDEMSVQWHYHKKWGHVVLVNENQGKEERIVRGLIHVYVIHRERSWLTDIIRNCYYFSDDDEVAHIYELCCSFRDEPDHWGEDHPSSYRHSQQLERLKEVFKEALEEGKGFAFDSIITFRFQRFYDELIEVVGEAIDEYKREQDYQTYIQHLRDYLQANPSKVEMLTIVQSQPFIFYSHKGRRYTSEEIKKLTADHPLYLFGLGTDELDLTPIMALAPNRISIYGNDPGDPKTLTVMNIFQERAEFLPLNKFPFKRLSPF</sequence>
<accession>A0A0A2URP9</accession>
<reference evidence="1 2" key="1">
    <citation type="submission" date="2013-08" db="EMBL/GenBank/DDBJ databases">
        <title>Genome of Pontibacillus chungwhensis.</title>
        <authorList>
            <person name="Wang Q."/>
            <person name="Wang G."/>
        </authorList>
    </citation>
    <scope>NUCLEOTIDE SEQUENCE [LARGE SCALE GENOMIC DNA]</scope>
    <source>
        <strain evidence="1 2">BH030062</strain>
    </source>
</reference>
<dbReference type="AlphaFoldDB" id="A0A0A2URP9"/>
<dbReference type="RefSeq" id="WP_036784473.1">
    <property type="nucleotide sequence ID" value="NZ_AVBG01000009.1"/>
</dbReference>
<name>A0A0A2URP9_9BACI</name>
<dbReference type="OrthoDB" id="2986513at2"/>
<evidence type="ECO:0000313" key="2">
    <source>
        <dbReference type="Proteomes" id="UP000030153"/>
    </source>
</evidence>
<dbReference type="eggNOG" id="ENOG502ZATN">
    <property type="taxonomic scope" value="Bacteria"/>
</dbReference>
<gene>
    <name evidence="1" type="ORF">N780_02385</name>
</gene>